<keyword evidence="3" id="KW-1185">Reference proteome</keyword>
<feature type="chain" id="PRO_5035758898" evidence="1">
    <location>
        <begin position="19"/>
        <end position="69"/>
    </location>
</feature>
<reference evidence="2" key="2">
    <citation type="submission" date="2020-06" db="EMBL/GenBank/DDBJ databases">
        <authorList>
            <person name="Sheffer M."/>
        </authorList>
    </citation>
    <scope>NUCLEOTIDE SEQUENCE</scope>
</reference>
<evidence type="ECO:0000313" key="2">
    <source>
        <dbReference type="EMBL" id="KAF8763974.1"/>
    </source>
</evidence>
<dbReference type="AlphaFoldDB" id="A0A8T0E3Y6"/>
<evidence type="ECO:0000313" key="3">
    <source>
        <dbReference type="Proteomes" id="UP000807504"/>
    </source>
</evidence>
<proteinExistence type="predicted"/>
<gene>
    <name evidence="2" type="ORF">HNY73_022098</name>
</gene>
<keyword evidence="1" id="KW-0732">Signal</keyword>
<feature type="signal peptide" evidence="1">
    <location>
        <begin position="1"/>
        <end position="18"/>
    </location>
</feature>
<organism evidence="2 3">
    <name type="scientific">Argiope bruennichi</name>
    <name type="common">Wasp spider</name>
    <name type="synonym">Aranea bruennichi</name>
    <dbReference type="NCBI Taxonomy" id="94029"/>
    <lineage>
        <taxon>Eukaryota</taxon>
        <taxon>Metazoa</taxon>
        <taxon>Ecdysozoa</taxon>
        <taxon>Arthropoda</taxon>
        <taxon>Chelicerata</taxon>
        <taxon>Arachnida</taxon>
        <taxon>Araneae</taxon>
        <taxon>Araneomorphae</taxon>
        <taxon>Entelegynae</taxon>
        <taxon>Araneoidea</taxon>
        <taxon>Araneidae</taxon>
        <taxon>Argiope</taxon>
    </lineage>
</organism>
<reference evidence="2" key="1">
    <citation type="journal article" date="2020" name="bioRxiv">
        <title>Chromosome-level reference genome of the European wasp spider Argiope bruennichi: a resource for studies on range expansion and evolutionary adaptation.</title>
        <authorList>
            <person name="Sheffer M.M."/>
            <person name="Hoppe A."/>
            <person name="Krehenwinkel H."/>
            <person name="Uhl G."/>
            <person name="Kuss A.W."/>
            <person name="Jensen L."/>
            <person name="Jensen C."/>
            <person name="Gillespie R.G."/>
            <person name="Hoff K.J."/>
            <person name="Prost S."/>
        </authorList>
    </citation>
    <scope>NUCLEOTIDE SEQUENCE</scope>
</reference>
<protein>
    <submittedName>
        <fullName evidence="2">Uncharacterized protein</fullName>
    </submittedName>
</protein>
<evidence type="ECO:0000256" key="1">
    <source>
        <dbReference type="SAM" id="SignalP"/>
    </source>
</evidence>
<comment type="caution">
    <text evidence="2">The sequence shown here is derived from an EMBL/GenBank/DDBJ whole genome shotgun (WGS) entry which is preliminary data.</text>
</comment>
<accession>A0A8T0E3Y6</accession>
<dbReference type="Proteomes" id="UP000807504">
    <property type="component" value="Unassembled WGS sequence"/>
</dbReference>
<dbReference type="EMBL" id="JABXBU010002231">
    <property type="protein sequence ID" value="KAF8763974.1"/>
    <property type="molecule type" value="Genomic_DNA"/>
</dbReference>
<sequence length="69" mass="7626">MKYLIVLMILGVVASTNAMKLQEYFKHFLIVGCSSANSSTGNAYEIICGSCLRYTIDVMKIDQGLCKNL</sequence>
<name>A0A8T0E3Y6_ARGBR</name>